<keyword evidence="3" id="KW-1185">Reference proteome</keyword>
<dbReference type="InterPro" id="IPR029063">
    <property type="entry name" value="SAM-dependent_MTases_sf"/>
</dbReference>
<dbReference type="CDD" id="cd02440">
    <property type="entry name" value="AdoMet_MTases"/>
    <property type="match status" value="1"/>
</dbReference>
<evidence type="ECO:0000259" key="1">
    <source>
        <dbReference type="Pfam" id="PF08241"/>
    </source>
</evidence>
<dbReference type="GO" id="GO:0032259">
    <property type="term" value="P:methylation"/>
    <property type="evidence" value="ECO:0007669"/>
    <property type="project" value="UniProtKB-KW"/>
</dbReference>
<gene>
    <name evidence="2" type="ORF">H9647_14955</name>
</gene>
<dbReference type="GO" id="GO:0008168">
    <property type="term" value="F:methyltransferase activity"/>
    <property type="evidence" value="ECO:0007669"/>
    <property type="project" value="UniProtKB-KW"/>
</dbReference>
<protein>
    <submittedName>
        <fullName evidence="2">Class I SAM-dependent methyltransferase</fullName>
    </submittedName>
</protein>
<dbReference type="Pfam" id="PF08241">
    <property type="entry name" value="Methyltransf_11"/>
    <property type="match status" value="1"/>
</dbReference>
<dbReference type="Gene3D" id="3.40.50.150">
    <property type="entry name" value="Vaccinia Virus protein VP39"/>
    <property type="match status" value="1"/>
</dbReference>
<accession>A0ABR8T101</accession>
<dbReference type="RefSeq" id="WP_191801296.1">
    <property type="nucleotide sequence ID" value="NZ_JACSQL010000006.1"/>
</dbReference>
<keyword evidence="2" id="KW-0808">Transferase</keyword>
<evidence type="ECO:0000313" key="2">
    <source>
        <dbReference type="EMBL" id="MBD7969372.1"/>
    </source>
</evidence>
<dbReference type="SUPFAM" id="SSF53335">
    <property type="entry name" value="S-adenosyl-L-methionine-dependent methyltransferases"/>
    <property type="match status" value="1"/>
</dbReference>
<keyword evidence="2" id="KW-0489">Methyltransferase</keyword>
<organism evidence="2 3">
    <name type="scientific">Paenibacillus gallinarum</name>
    <dbReference type="NCBI Taxonomy" id="2762232"/>
    <lineage>
        <taxon>Bacteria</taxon>
        <taxon>Bacillati</taxon>
        <taxon>Bacillota</taxon>
        <taxon>Bacilli</taxon>
        <taxon>Bacillales</taxon>
        <taxon>Paenibacillaceae</taxon>
        <taxon>Paenibacillus</taxon>
    </lineage>
</organism>
<name>A0ABR8T101_9BACL</name>
<proteinExistence type="predicted"/>
<feature type="domain" description="Methyltransferase type 11" evidence="1">
    <location>
        <begin position="42"/>
        <end position="143"/>
    </location>
</feature>
<reference evidence="2 3" key="1">
    <citation type="submission" date="2020-08" db="EMBL/GenBank/DDBJ databases">
        <title>A Genomic Blueprint of the Chicken Gut Microbiome.</title>
        <authorList>
            <person name="Gilroy R."/>
            <person name="Ravi A."/>
            <person name="Getino M."/>
            <person name="Pursley I."/>
            <person name="Horton D.L."/>
            <person name="Alikhan N.-F."/>
            <person name="Baker D."/>
            <person name="Gharbi K."/>
            <person name="Hall N."/>
            <person name="Watson M."/>
            <person name="Adriaenssens E.M."/>
            <person name="Foster-Nyarko E."/>
            <person name="Jarju S."/>
            <person name="Secka A."/>
            <person name="Antonio M."/>
            <person name="Oren A."/>
            <person name="Chaudhuri R."/>
            <person name="La Ragione R.M."/>
            <person name="Hildebrand F."/>
            <person name="Pallen M.J."/>
        </authorList>
    </citation>
    <scope>NUCLEOTIDE SEQUENCE [LARGE SCALE GENOMIC DNA]</scope>
    <source>
        <strain evidence="2 3">Sa2BVA9</strain>
    </source>
</reference>
<dbReference type="Proteomes" id="UP000608071">
    <property type="component" value="Unassembled WGS sequence"/>
</dbReference>
<dbReference type="EMBL" id="JACSQL010000006">
    <property type="protein sequence ID" value="MBD7969372.1"/>
    <property type="molecule type" value="Genomic_DNA"/>
</dbReference>
<dbReference type="InterPro" id="IPR013216">
    <property type="entry name" value="Methyltransf_11"/>
</dbReference>
<comment type="caution">
    <text evidence="2">The sequence shown here is derived from an EMBL/GenBank/DDBJ whole genome shotgun (WGS) entry which is preliminary data.</text>
</comment>
<sequence>MSHIIDYYSRFDEWGRLDREPHEFIVNMHFINKYLPQQGHLLDNGAGPGKYAMKLAQKGYRISLSDLTPALVEFAREQAKDLDLESSFTGFHVQNATDLHELTDNSFDASLMLGPMYHLQSEEERLAAVQELYRVTKEEGIVFVAFQSRTRMLFNSLQNPGHWKPNHTMEGIEAFLSSSSFTHDEPGRFTGAYYYGVEEIQPFMESNGFSTIELIGSTSIGGLLDAKTQEYWKEQGEEVYQKFISIMIQTAADPSILGVSSHLLYIGRKNKR</sequence>
<evidence type="ECO:0000313" key="3">
    <source>
        <dbReference type="Proteomes" id="UP000608071"/>
    </source>
</evidence>